<keyword evidence="3" id="KW-0119">Carbohydrate metabolism</keyword>
<dbReference type="InterPro" id="IPR017853">
    <property type="entry name" value="GH"/>
</dbReference>
<feature type="region of interest" description="Disordered" evidence="5">
    <location>
        <begin position="438"/>
        <end position="477"/>
    </location>
</feature>
<organism evidence="6 7">
    <name type="scientific">Rhodotorula toruloides</name>
    <name type="common">Yeast</name>
    <name type="synonym">Rhodosporidium toruloides</name>
    <dbReference type="NCBI Taxonomy" id="5286"/>
    <lineage>
        <taxon>Eukaryota</taxon>
        <taxon>Fungi</taxon>
        <taxon>Dikarya</taxon>
        <taxon>Basidiomycota</taxon>
        <taxon>Pucciniomycotina</taxon>
        <taxon>Microbotryomycetes</taxon>
        <taxon>Sporidiobolales</taxon>
        <taxon>Sporidiobolaceae</taxon>
        <taxon>Rhodotorula</taxon>
    </lineage>
</organism>
<evidence type="ECO:0000256" key="2">
    <source>
        <dbReference type="ARBA" id="ARBA00007240"/>
    </source>
</evidence>
<comment type="catalytic activity">
    <reaction evidence="4">
        <text>alpha-D-galactosyl-(1-&gt;3)-1D-myo-inositol + sucrose = raffinose + myo-inositol</text>
        <dbReference type="Rhea" id="RHEA:20161"/>
        <dbReference type="ChEBI" id="CHEBI:16634"/>
        <dbReference type="ChEBI" id="CHEBI:17268"/>
        <dbReference type="ChEBI" id="CHEBI:17505"/>
        <dbReference type="ChEBI" id="CHEBI:17992"/>
        <dbReference type="EC" id="2.4.1.82"/>
    </reaction>
</comment>
<accession>A0A2S9ZWH6</accession>
<dbReference type="Proteomes" id="UP000239560">
    <property type="component" value="Unassembled WGS sequence"/>
</dbReference>
<evidence type="ECO:0000256" key="5">
    <source>
        <dbReference type="SAM" id="MobiDB-lite"/>
    </source>
</evidence>
<evidence type="ECO:0000256" key="3">
    <source>
        <dbReference type="ARBA" id="ARBA00023277"/>
    </source>
</evidence>
<comment type="catalytic activity">
    <reaction evidence="1">
        <text>Hydrolysis of terminal, non-reducing alpha-D-galactose residues in alpha-D-galactosides, including galactose oligosaccharides, galactomannans and galactolipids.</text>
        <dbReference type="EC" id="3.2.1.22"/>
    </reaction>
</comment>
<feature type="compositionally biased region" description="Low complexity" evidence="5">
    <location>
        <begin position="17"/>
        <end position="31"/>
    </location>
</feature>
<feature type="region of interest" description="Disordered" evidence="5">
    <location>
        <begin position="1"/>
        <end position="41"/>
    </location>
</feature>
<dbReference type="PANTHER" id="PTHR31268">
    <property type="match status" value="1"/>
</dbReference>
<dbReference type="InterPro" id="IPR013785">
    <property type="entry name" value="Aldolase_TIM"/>
</dbReference>
<dbReference type="GO" id="GO:0047274">
    <property type="term" value="F:galactinol-sucrose galactosyltransferase activity"/>
    <property type="evidence" value="ECO:0007669"/>
    <property type="project" value="UniProtKB-EC"/>
</dbReference>
<evidence type="ECO:0000313" key="6">
    <source>
        <dbReference type="EMBL" id="PRQ70105.1"/>
    </source>
</evidence>
<dbReference type="Pfam" id="PF05691">
    <property type="entry name" value="Raffinose_syn"/>
    <property type="match status" value="1"/>
</dbReference>
<reference evidence="6 7" key="1">
    <citation type="journal article" date="2018" name="Elife">
        <title>Functional genomics of lipid metabolism in the oleaginous yeast Rhodosporidium toruloides.</title>
        <authorList>
            <person name="Coradetti S.T."/>
            <person name="Pinel D."/>
            <person name="Geiselman G."/>
            <person name="Ito M."/>
            <person name="Mondo S."/>
            <person name="Reilly M.C."/>
            <person name="Cheng Y.F."/>
            <person name="Bauer S."/>
            <person name="Grigoriev I."/>
            <person name="Gladden J.M."/>
            <person name="Simmons B.A."/>
            <person name="Brem R."/>
            <person name="Arkin A.P."/>
            <person name="Skerker J.M."/>
        </authorList>
    </citation>
    <scope>NUCLEOTIDE SEQUENCE [LARGE SCALE GENOMIC DNA]</scope>
    <source>
        <strain evidence="6 7">NBRC 0880</strain>
    </source>
</reference>
<evidence type="ECO:0008006" key="8">
    <source>
        <dbReference type="Google" id="ProtNLM"/>
    </source>
</evidence>
<evidence type="ECO:0000313" key="7">
    <source>
        <dbReference type="Proteomes" id="UP000239560"/>
    </source>
</evidence>
<dbReference type="PANTHER" id="PTHR31268:SF32">
    <property type="entry name" value="GALACTINOL--SUCROSE GALACTOSYLTRANSFERASE 2-RELATED"/>
    <property type="match status" value="1"/>
</dbReference>
<dbReference type="Gene3D" id="3.20.20.70">
    <property type="entry name" value="Aldolase class I"/>
    <property type="match status" value="1"/>
</dbReference>
<dbReference type="AlphaFoldDB" id="A0A2S9ZWH6"/>
<dbReference type="SUPFAM" id="SSF51445">
    <property type="entry name" value="(Trans)glycosidases"/>
    <property type="match status" value="1"/>
</dbReference>
<proteinExistence type="inferred from homology"/>
<dbReference type="InterPro" id="IPR008811">
    <property type="entry name" value="Glycosyl_hydrolases_36"/>
</dbReference>
<evidence type="ECO:0000256" key="1">
    <source>
        <dbReference type="ARBA" id="ARBA00001255"/>
    </source>
</evidence>
<gene>
    <name evidence="6" type="ORF">AAT19DRAFT_11758</name>
</gene>
<feature type="compositionally biased region" description="Low complexity" evidence="5">
    <location>
        <begin position="73"/>
        <end position="89"/>
    </location>
</feature>
<protein>
    <recommendedName>
        <fullName evidence="8">Alpha-galactosidase</fullName>
    </recommendedName>
</protein>
<comment type="similarity">
    <text evidence="2">Belongs to the glycosyl hydrolases 36 family.</text>
</comment>
<sequence>MATGTFDPPLASRTFLPSSSSLSSPSSAPNSHSKDEASEQRIWFTYLPPTSTSLNDKEGGRDERVAEVWTNLPLSPSSTPSSSSSPPDSAWHALPLLPSAAGSKLFTASLPLPKDGGEWEFTYRFRSKEGEVEWLGSAGGNGKIVVSSVSQDQAASGWNGPEGKEWTSPPAAGTERVRVGKFSRGTEGKEGNWDVEMKREWIGLDGWGEREVEGLVVEQSSRTWFAPRPLPRSSPSSILSHLSPTFPAQLLVLRFLPCQTDPWTRYTVLLPFSTRQTCAALVGVEGGEKMLLRCTKDAGGAQEGHLAIAWGEEGDLQTLIERCVAAARSVLSPSTSISSPSPLASFALKPLGACTWNALSRGGQTDYSATSLLSWLDSLRSSSSLAGEAIKTVLLDDGWQDTETYIDFSVGAGEGDREQGERRALKSFQCSMEWFDLDESSSDADEEGKEGKRTSVSLDSGYEGSPAVGRGGELPSQPREGVCVELREVVRRVKEMGVERVGVWMTLCGYWHGLHPDRSLADAYTLRRFTVHSAAHPSYNGHIYLPAQSDLRTFYDDYFSSLRAAGVDFVKVDDQATVDCLVAQEVGEDEEEGATPDAVSEYRFAMLEAMCAAAIDAFGADGIIHCMAGSPRIWGGSLGIVGATDDGAISTVRNSDDYFPDAPDSHRWHIALNAFTTLLSSALRFEPDFDMAQSAHEFGKAHLALRAFSTAQVWMSDEPGADLSGWEPLLAMTKQGVRVLQAGEGQIGTVLEGSVGNDVLGRLNGAQTGALNVGLPVASAKGARIGVWNCLPADRLVDQRLTTTIDSKDVADSLRSVAASGSGSFVLVDPATLSATQVDSTDIATASKLPHRLAKPLVQTQVAQNEANVLTVAQLFDLPAASSAKSVKIACLGLLDKTVGLAAIRSVEIISGKKTASGTGQAAETTVSSNASSGTASAERLLGSTSSLSTQSLTSSPNQTLIRPLSPTDRSSFPVPQGRVPFLLAYFAGFFRSSIVPNSSTSTSTASSRTPRTEIHSLARDILRQPVRTVLSEIKALVSFSIFTVFWIVGWRSNGTQRMIEANPALANASASTPAQSTSSDLSPEHKARLCIELEYLSDRLAFYVSPAPPSLSSLRLFLDGAPIDASVLHEVSSDAGIVEFQVESAWKGLKSQEGAGDGGKSQASEMEKPWVVQVDFAG</sequence>
<comment type="caution">
    <text evidence="6">The sequence shown here is derived from an EMBL/GenBank/DDBJ whole genome shotgun (WGS) entry which is preliminary data.</text>
</comment>
<name>A0A2S9ZWH6_RHOTO</name>
<feature type="compositionally biased region" description="Low complexity" evidence="5">
    <location>
        <begin position="946"/>
        <end position="956"/>
    </location>
</feature>
<evidence type="ECO:0000256" key="4">
    <source>
        <dbReference type="ARBA" id="ARBA00049426"/>
    </source>
</evidence>
<feature type="region of interest" description="Disordered" evidence="5">
    <location>
        <begin position="946"/>
        <end position="970"/>
    </location>
</feature>
<dbReference type="GO" id="GO:0004557">
    <property type="term" value="F:alpha-galactosidase activity"/>
    <property type="evidence" value="ECO:0007669"/>
    <property type="project" value="UniProtKB-EC"/>
</dbReference>
<feature type="region of interest" description="Disordered" evidence="5">
    <location>
        <begin position="70"/>
        <end position="90"/>
    </location>
</feature>
<feature type="compositionally biased region" description="Acidic residues" evidence="5">
    <location>
        <begin position="438"/>
        <end position="448"/>
    </location>
</feature>
<dbReference type="EMBL" id="LCTV02000017">
    <property type="protein sequence ID" value="PRQ70105.1"/>
    <property type="molecule type" value="Genomic_DNA"/>
</dbReference>
<dbReference type="OrthoDB" id="4664297at2759"/>